<dbReference type="PROSITE" id="PS51285">
    <property type="entry name" value="AGC_KINASE_CTER"/>
    <property type="match status" value="1"/>
</dbReference>
<evidence type="ECO:0000256" key="8">
    <source>
        <dbReference type="ARBA" id="ARBA00022771"/>
    </source>
</evidence>
<keyword evidence="4" id="KW-0597">Phosphoprotein</keyword>
<dbReference type="GO" id="GO:0005524">
    <property type="term" value="F:ATP binding"/>
    <property type="evidence" value="ECO:0007669"/>
    <property type="project" value="UniProtKB-KW"/>
</dbReference>
<feature type="compositionally biased region" description="Polar residues" evidence="14">
    <location>
        <begin position="85"/>
        <end position="94"/>
    </location>
</feature>
<dbReference type="GO" id="GO:0008270">
    <property type="term" value="F:zinc ion binding"/>
    <property type="evidence" value="ECO:0007669"/>
    <property type="project" value="UniProtKB-KW"/>
</dbReference>
<evidence type="ECO:0000256" key="13">
    <source>
        <dbReference type="ARBA" id="ARBA00048679"/>
    </source>
</evidence>
<feature type="compositionally biased region" description="Basic and acidic residues" evidence="14">
    <location>
        <begin position="73"/>
        <end position="84"/>
    </location>
</feature>
<evidence type="ECO:0000256" key="1">
    <source>
        <dbReference type="ARBA" id="ARBA00009903"/>
    </source>
</evidence>
<dbReference type="Gene3D" id="1.10.510.10">
    <property type="entry name" value="Transferase(Phosphotransferase) domain 1"/>
    <property type="match status" value="2"/>
</dbReference>
<evidence type="ECO:0000256" key="2">
    <source>
        <dbReference type="ARBA" id="ARBA00012513"/>
    </source>
</evidence>
<dbReference type="Pfam" id="PF26031">
    <property type="entry name" value="IREH1"/>
    <property type="match status" value="1"/>
</dbReference>
<evidence type="ECO:0000313" key="17">
    <source>
        <dbReference type="EMBL" id="KAB1212212.1"/>
    </source>
</evidence>
<evidence type="ECO:0000256" key="4">
    <source>
        <dbReference type="ARBA" id="ARBA00022553"/>
    </source>
</evidence>
<keyword evidence="3" id="KW-0723">Serine/threonine-protein kinase</keyword>
<keyword evidence="18" id="KW-1185">Reference proteome</keyword>
<dbReference type="FunFam" id="3.30.200.20:FF:000147">
    <property type="entry name" value="probable serine/threonine protein kinase IREH1"/>
    <property type="match status" value="1"/>
</dbReference>
<feature type="compositionally biased region" description="Polar residues" evidence="14">
    <location>
        <begin position="214"/>
        <end position="254"/>
    </location>
</feature>
<protein>
    <recommendedName>
        <fullName evidence="2">non-specific serine/threonine protein kinase</fullName>
        <ecNumber evidence="2">2.7.11.1</ecNumber>
    </recommendedName>
</protein>
<dbReference type="InterPro" id="IPR000719">
    <property type="entry name" value="Prot_kinase_dom"/>
</dbReference>
<keyword evidence="10" id="KW-0862">Zinc</keyword>
<dbReference type="EC" id="2.7.11.1" evidence="2"/>
<comment type="catalytic activity">
    <reaction evidence="12">
        <text>L-threonyl-[protein] + ATP = O-phospho-L-threonyl-[protein] + ADP + H(+)</text>
        <dbReference type="Rhea" id="RHEA:46608"/>
        <dbReference type="Rhea" id="RHEA-COMP:11060"/>
        <dbReference type="Rhea" id="RHEA-COMP:11605"/>
        <dbReference type="ChEBI" id="CHEBI:15378"/>
        <dbReference type="ChEBI" id="CHEBI:30013"/>
        <dbReference type="ChEBI" id="CHEBI:30616"/>
        <dbReference type="ChEBI" id="CHEBI:61977"/>
        <dbReference type="ChEBI" id="CHEBI:456216"/>
        <dbReference type="EC" id="2.7.11.1"/>
    </reaction>
</comment>
<feature type="compositionally biased region" description="Low complexity" evidence="14">
    <location>
        <begin position="1"/>
        <end position="29"/>
    </location>
</feature>
<keyword evidence="8" id="KW-0863">Zinc-finger</keyword>
<reference evidence="17 18" key="1">
    <citation type="journal article" date="2019" name="Plant Biotechnol. J.">
        <title>The red bayberry genome and genetic basis of sex determination.</title>
        <authorList>
            <person name="Jia H.M."/>
            <person name="Jia H.J."/>
            <person name="Cai Q.L."/>
            <person name="Wang Y."/>
            <person name="Zhao H.B."/>
            <person name="Yang W.F."/>
            <person name="Wang G.Y."/>
            <person name="Li Y.H."/>
            <person name="Zhan D.L."/>
            <person name="Shen Y.T."/>
            <person name="Niu Q.F."/>
            <person name="Chang L."/>
            <person name="Qiu J."/>
            <person name="Zhao L."/>
            <person name="Xie H.B."/>
            <person name="Fu W.Y."/>
            <person name="Jin J."/>
            <person name="Li X.W."/>
            <person name="Jiao Y."/>
            <person name="Zhou C.C."/>
            <person name="Tu T."/>
            <person name="Chai C.Y."/>
            <person name="Gao J.L."/>
            <person name="Fan L.J."/>
            <person name="van de Weg E."/>
            <person name="Wang J.Y."/>
            <person name="Gao Z.S."/>
        </authorList>
    </citation>
    <scope>NUCLEOTIDE SEQUENCE [LARGE SCALE GENOMIC DNA]</scope>
    <source>
        <tissue evidence="17">Leaves</tissue>
    </source>
</reference>
<name>A0A6A1VH67_9ROSI</name>
<comment type="similarity">
    <text evidence="1">Belongs to the protein kinase superfamily. AGC Ser/Thr protein kinase family.</text>
</comment>
<comment type="caution">
    <text evidence="17">The sequence shown here is derived from an EMBL/GenBank/DDBJ whole genome shotgun (WGS) entry which is preliminary data.</text>
</comment>
<feature type="region of interest" description="Disordered" evidence="14">
    <location>
        <begin position="471"/>
        <end position="565"/>
    </location>
</feature>
<keyword evidence="6" id="KW-0479">Metal-binding</keyword>
<evidence type="ECO:0000259" key="15">
    <source>
        <dbReference type="PROSITE" id="PS50011"/>
    </source>
</evidence>
<keyword evidence="11" id="KW-0067">ATP-binding</keyword>
<evidence type="ECO:0000256" key="9">
    <source>
        <dbReference type="ARBA" id="ARBA00022777"/>
    </source>
</evidence>
<feature type="compositionally biased region" description="Low complexity" evidence="14">
    <location>
        <begin position="1332"/>
        <end position="1343"/>
    </location>
</feature>
<dbReference type="Gene3D" id="3.30.200.20">
    <property type="entry name" value="Phosphorylase Kinase, domain 1"/>
    <property type="match status" value="1"/>
</dbReference>
<evidence type="ECO:0000313" key="18">
    <source>
        <dbReference type="Proteomes" id="UP000516437"/>
    </source>
</evidence>
<evidence type="ECO:0000256" key="7">
    <source>
        <dbReference type="ARBA" id="ARBA00022741"/>
    </source>
</evidence>
<feature type="compositionally biased region" description="Low complexity" evidence="14">
    <location>
        <begin position="255"/>
        <end position="266"/>
    </location>
</feature>
<feature type="domain" description="AGC-kinase C-terminal" evidence="16">
    <location>
        <begin position="1281"/>
        <end position="1384"/>
    </location>
</feature>
<evidence type="ECO:0000256" key="10">
    <source>
        <dbReference type="ARBA" id="ARBA00022833"/>
    </source>
</evidence>
<evidence type="ECO:0000256" key="6">
    <source>
        <dbReference type="ARBA" id="ARBA00022723"/>
    </source>
</evidence>
<evidence type="ECO:0000259" key="16">
    <source>
        <dbReference type="PROSITE" id="PS51285"/>
    </source>
</evidence>
<organism evidence="17 18">
    <name type="scientific">Morella rubra</name>
    <name type="common">Chinese bayberry</name>
    <dbReference type="NCBI Taxonomy" id="262757"/>
    <lineage>
        <taxon>Eukaryota</taxon>
        <taxon>Viridiplantae</taxon>
        <taxon>Streptophyta</taxon>
        <taxon>Embryophyta</taxon>
        <taxon>Tracheophyta</taxon>
        <taxon>Spermatophyta</taxon>
        <taxon>Magnoliopsida</taxon>
        <taxon>eudicotyledons</taxon>
        <taxon>Gunneridae</taxon>
        <taxon>Pentapetalae</taxon>
        <taxon>rosids</taxon>
        <taxon>fabids</taxon>
        <taxon>Fagales</taxon>
        <taxon>Myricaceae</taxon>
        <taxon>Morella</taxon>
    </lineage>
</organism>
<sequence length="1400" mass="154417">MVFKGRFFSSSKKSDSSSPDGSHSNSPRSVASNSPLRSDKKKSKSSSSASKEDPSRTSGYAAASASRQTQVKDVAKKKESKGKQTETVTGTPSQTPSKLSSTALSSSGSGSGLKTKKDATAAEAPSAVSPILASSLGLNRIKTRSGPLPQESFFGFRGSDKSSAIGASNLSRPVNVDAESCSGSGTGGSGSEGKKKEVVGPSRMLGFQEHWVDNGSNSDSMSTGSAQSRDQSPNVIARSRLQNGESSSQPGQFESSWSQSGGLRSSDVCTPETTYDCDNPKESESPRFQAILRVTSAPRKRPADIKSFSHELNSKGVRPYPFWKPRGLNNLEEILGVIRGKFDKAKEEVDNDLAVFAADLVGILEKNADSHPEWQETIEDLLVLARSCAITTPGEFWLQCEGIVQELDDRRQELPPGMLKQLHTKMLFILTRCTRLLQFHKESLAEEAQVLNLRKPRILYSAEKRIAPGVPRDLKSSSVEKPSKAASARKSYSQEQRGFDWKRDDVKKQGNFLSPPVDDSSKNLESPSGRDRMSSWKKLPSPAKSTKEVALSKEQNEGNVESLKTLNNRRGISDADLASAKPPELPAVKESHEHSSKHQHKVSWGYWGDQQNISDDSSIICRICEEQVPTLNVEDHSRICAVADRCDQKGLNVIERLVRIAETLEKLMESFAQKDVQHVVGSPDVAKVSNSSVTEESDLLSPKLSDWSRRGSEDMLDCFPEADNSMFMDDLKGLPSMTCKTRFGPKSDQGMTTSSAGSMTPRSPLLTPRTSQIDLLLAGKGAYSEHDDVPQMNELADIARCVANTPLDDDRSMSYLLTCLEDLRVVIDRRKFDALTVETFGARIEKLIREKYLQLCEMVEDEKIDITSTVIDEDVPLEDDVVRSLRTSPIHSSKDRTSIDDFEIIKPISRGAFGRVFLAKKRTTGDLFAIKVLKKADMIRKNAVESILAERDILISVRNPFVVGHYQVRFFYSFTCRDNLYLVMEYLNGGDLYSLLRNLGCLDEDVARVYIAEVEARFVAFFLDQAYQEEESKIVRGVNAQTLIVSSSPPQDIFLFKLKRTSSVPSLQLTDFGLSKVGLINSTDDLSGPAVSGTSLLGEDEPQFSASEHQRERRKKRSAVGTPDYLAPEILLGTGHGATADWWSVGVILFELIVGIPPFNAEHPQAPPFSNPVLTVLLQSATADWWSVGVILFELIVGIPPFNAEHPQTIFDNILNRNIPWPRVPEEMSPQARDLIDRLEYILGIQGGMLIYLVFRLLTEDPHQRLGARGASEVKQHVFFKNINWDTLARQKAAFVPSSESALDTSYFTSRYSWNPLDDQAYPASDEDSSDADSLSGSSSCLSHRQDEVGDECGGLAEFESGSAVNYSFSNFSFKNLSQLASINYDLLFKGLKDERSDKS</sequence>
<dbReference type="InterPro" id="IPR011009">
    <property type="entry name" value="Kinase-like_dom_sf"/>
</dbReference>
<evidence type="ECO:0000256" key="12">
    <source>
        <dbReference type="ARBA" id="ARBA00047899"/>
    </source>
</evidence>
<accession>A0A6A1VH67</accession>
<keyword evidence="7" id="KW-0547">Nucleotide-binding</keyword>
<evidence type="ECO:0000256" key="3">
    <source>
        <dbReference type="ARBA" id="ARBA00022527"/>
    </source>
</evidence>
<dbReference type="InterPro" id="IPR050236">
    <property type="entry name" value="Ser_Thr_kinase_AGC"/>
</dbReference>
<dbReference type="SUPFAM" id="SSF56112">
    <property type="entry name" value="Protein kinase-like (PK-like)"/>
    <property type="match status" value="2"/>
</dbReference>
<dbReference type="PANTHER" id="PTHR24356:SF1">
    <property type="entry name" value="SERINE_THREONINE-PROTEIN KINASE GREATWALL"/>
    <property type="match status" value="1"/>
</dbReference>
<evidence type="ECO:0000256" key="11">
    <source>
        <dbReference type="ARBA" id="ARBA00022840"/>
    </source>
</evidence>
<comment type="catalytic activity">
    <reaction evidence="13">
        <text>L-seryl-[protein] + ATP = O-phospho-L-seryl-[protein] + ADP + H(+)</text>
        <dbReference type="Rhea" id="RHEA:17989"/>
        <dbReference type="Rhea" id="RHEA-COMP:9863"/>
        <dbReference type="Rhea" id="RHEA-COMP:11604"/>
        <dbReference type="ChEBI" id="CHEBI:15378"/>
        <dbReference type="ChEBI" id="CHEBI:29999"/>
        <dbReference type="ChEBI" id="CHEBI:30616"/>
        <dbReference type="ChEBI" id="CHEBI:83421"/>
        <dbReference type="ChEBI" id="CHEBI:456216"/>
        <dbReference type="EC" id="2.7.11.1"/>
    </reaction>
</comment>
<gene>
    <name evidence="17" type="ORF">CJ030_MR5G024980</name>
</gene>
<feature type="domain" description="Protein kinase" evidence="15">
    <location>
        <begin position="902"/>
        <end position="1280"/>
    </location>
</feature>
<dbReference type="InterPro" id="IPR058783">
    <property type="entry name" value="IREH1/IRE-like_N"/>
</dbReference>
<feature type="compositionally biased region" description="Basic and acidic residues" evidence="14">
    <location>
        <begin position="497"/>
        <end position="508"/>
    </location>
</feature>
<feature type="compositionally biased region" description="Polar residues" evidence="14">
    <location>
        <begin position="749"/>
        <end position="761"/>
    </location>
</feature>
<feature type="region of interest" description="Disordered" evidence="14">
    <location>
        <begin position="743"/>
        <end position="765"/>
    </location>
</feature>
<feature type="compositionally biased region" description="Basic and acidic residues" evidence="14">
    <location>
        <begin position="545"/>
        <end position="556"/>
    </location>
</feature>
<dbReference type="InterPro" id="IPR000961">
    <property type="entry name" value="AGC-kinase_C"/>
</dbReference>
<dbReference type="GO" id="GO:0035556">
    <property type="term" value="P:intracellular signal transduction"/>
    <property type="evidence" value="ECO:0007669"/>
    <property type="project" value="TreeGrafter"/>
</dbReference>
<feature type="region of interest" description="Disordered" evidence="14">
    <location>
        <begin position="1"/>
        <end position="283"/>
    </location>
</feature>
<dbReference type="OrthoDB" id="162894at2759"/>
<feature type="region of interest" description="Disordered" evidence="14">
    <location>
        <begin position="1086"/>
        <end position="1120"/>
    </location>
</feature>
<feature type="compositionally biased region" description="Polar residues" evidence="14">
    <location>
        <begin position="161"/>
        <end position="172"/>
    </location>
</feature>
<evidence type="ECO:0000256" key="5">
    <source>
        <dbReference type="ARBA" id="ARBA00022679"/>
    </source>
</evidence>
<dbReference type="Proteomes" id="UP000516437">
    <property type="component" value="Chromosome 5"/>
</dbReference>
<dbReference type="EMBL" id="RXIC02000023">
    <property type="protein sequence ID" value="KAB1212212.1"/>
    <property type="molecule type" value="Genomic_DNA"/>
</dbReference>
<keyword evidence="9" id="KW-0418">Kinase</keyword>
<dbReference type="CDD" id="cd05579">
    <property type="entry name" value="STKc_MAST_like"/>
    <property type="match status" value="1"/>
</dbReference>
<dbReference type="Pfam" id="PF00069">
    <property type="entry name" value="Pkinase"/>
    <property type="match status" value="3"/>
</dbReference>
<dbReference type="PANTHER" id="PTHR24356">
    <property type="entry name" value="SERINE/THREONINE-PROTEIN KINASE"/>
    <property type="match status" value="1"/>
</dbReference>
<feature type="compositionally biased region" description="Low complexity" evidence="14">
    <location>
        <begin position="95"/>
        <end position="108"/>
    </location>
</feature>
<proteinExistence type="inferred from homology"/>
<feature type="region of interest" description="Disordered" evidence="14">
    <location>
        <begin position="1319"/>
        <end position="1343"/>
    </location>
</feature>
<keyword evidence="5" id="KW-0808">Transferase</keyword>
<evidence type="ECO:0000256" key="14">
    <source>
        <dbReference type="SAM" id="MobiDB-lite"/>
    </source>
</evidence>
<dbReference type="GO" id="GO:0004674">
    <property type="term" value="F:protein serine/threonine kinase activity"/>
    <property type="evidence" value="ECO:0007669"/>
    <property type="project" value="UniProtKB-KW"/>
</dbReference>
<dbReference type="PROSITE" id="PS50011">
    <property type="entry name" value="PROTEIN_KINASE_DOM"/>
    <property type="match status" value="1"/>
</dbReference>